<name>A0A5N6L0G0_9ROSI</name>
<dbReference type="AlphaFoldDB" id="A0A5N6L0G0"/>
<gene>
    <name evidence="3" type="ORF">FH972_025241</name>
</gene>
<protein>
    <recommendedName>
        <fullName evidence="5">NAD-dependent epimerase/dehydratase domain-containing protein</fullName>
    </recommendedName>
</protein>
<reference evidence="3 4" key="1">
    <citation type="submission" date="2019-06" db="EMBL/GenBank/DDBJ databases">
        <title>A chromosomal-level reference genome of Carpinus fangiana (Coryloideae, Betulaceae).</title>
        <authorList>
            <person name="Yang X."/>
            <person name="Wang Z."/>
            <person name="Zhang L."/>
            <person name="Hao G."/>
            <person name="Liu J."/>
            <person name="Yang Y."/>
        </authorList>
    </citation>
    <scope>NUCLEOTIDE SEQUENCE [LARGE SCALE GENOMIC DNA]</scope>
    <source>
        <strain evidence="3">Cfa_2016G</strain>
        <tissue evidence="3">Leaf</tissue>
    </source>
</reference>
<keyword evidence="4" id="KW-1185">Reference proteome</keyword>
<dbReference type="SUPFAM" id="SSF51735">
    <property type="entry name" value="NAD(P)-binding Rossmann-fold domains"/>
    <property type="match status" value="1"/>
</dbReference>
<dbReference type="Pfam" id="PF00106">
    <property type="entry name" value="adh_short"/>
    <property type="match status" value="1"/>
</dbReference>
<proteinExistence type="inferred from homology"/>
<dbReference type="FunFam" id="3.40.50.720:FF:000643">
    <property type="entry name" value="Short chain dehydrogenase/reductase family oxidoreductase, putative"/>
    <property type="match status" value="1"/>
</dbReference>
<dbReference type="PANTHER" id="PTHR44229">
    <property type="entry name" value="15-HYDROXYPROSTAGLANDIN DEHYDROGENASE [NAD(+)]"/>
    <property type="match status" value="1"/>
</dbReference>
<comment type="similarity">
    <text evidence="1">Belongs to the short-chain dehydrogenases/reductases (SDR) family.</text>
</comment>
<dbReference type="Proteomes" id="UP000327013">
    <property type="component" value="Unassembled WGS sequence"/>
</dbReference>
<sequence length="313" mass="33733">MAATASVKFAVDGKVAIVTGAGSGINYEFAKILLENNCSVVIGDLSLRPEAQALLDQYQTQPRAIFQKTDVTNWTDLNKLFSRTVEIFNTFEIVCPGAGVFEPPFSNFFQPPGSPGSASKDPTDGHGHYATMDINVTHPIRATQLALAEFLSPTKSGTKASPANPKRIVHVASVAAQAATLHTPLYYASKHALDGFVRSLGELEELIGVRVNAICPGLVKTPLWTDHPEKLKGISDDQDTWISPQEIAQMMLRLVQDDEYTGGDMVEVGADGTRKVPMFGNEGPRGLGFTMSKGSEIIADNLKQLSTPGWGKM</sequence>
<organism evidence="3 4">
    <name type="scientific">Carpinus fangiana</name>
    <dbReference type="NCBI Taxonomy" id="176857"/>
    <lineage>
        <taxon>Eukaryota</taxon>
        <taxon>Viridiplantae</taxon>
        <taxon>Streptophyta</taxon>
        <taxon>Embryophyta</taxon>
        <taxon>Tracheophyta</taxon>
        <taxon>Spermatophyta</taxon>
        <taxon>Magnoliopsida</taxon>
        <taxon>eudicotyledons</taxon>
        <taxon>Gunneridae</taxon>
        <taxon>Pentapetalae</taxon>
        <taxon>rosids</taxon>
        <taxon>fabids</taxon>
        <taxon>Fagales</taxon>
        <taxon>Betulaceae</taxon>
        <taxon>Carpinus</taxon>
    </lineage>
</organism>
<evidence type="ECO:0000256" key="1">
    <source>
        <dbReference type="ARBA" id="ARBA00006484"/>
    </source>
</evidence>
<dbReference type="Gene3D" id="3.40.50.720">
    <property type="entry name" value="NAD(P)-binding Rossmann-like Domain"/>
    <property type="match status" value="1"/>
</dbReference>
<accession>A0A5N6L0G0</accession>
<dbReference type="InterPro" id="IPR002347">
    <property type="entry name" value="SDR_fam"/>
</dbReference>
<dbReference type="InterPro" id="IPR036291">
    <property type="entry name" value="NAD(P)-bd_dom_sf"/>
</dbReference>
<dbReference type="PRINTS" id="PR00081">
    <property type="entry name" value="GDHRDH"/>
</dbReference>
<dbReference type="EMBL" id="VIBQ01000038">
    <property type="protein sequence ID" value="KAB8446260.1"/>
    <property type="molecule type" value="Genomic_DNA"/>
</dbReference>
<comment type="caution">
    <text evidence="3">The sequence shown here is derived from an EMBL/GenBank/DDBJ whole genome shotgun (WGS) entry which is preliminary data.</text>
</comment>
<dbReference type="GO" id="GO:0005737">
    <property type="term" value="C:cytoplasm"/>
    <property type="evidence" value="ECO:0007669"/>
    <property type="project" value="TreeGrafter"/>
</dbReference>
<evidence type="ECO:0000256" key="2">
    <source>
        <dbReference type="ARBA" id="ARBA00023002"/>
    </source>
</evidence>
<dbReference type="PANTHER" id="PTHR44229:SF4">
    <property type="entry name" value="15-HYDROXYPROSTAGLANDIN DEHYDROGENASE [NAD(+)]"/>
    <property type="match status" value="1"/>
</dbReference>
<evidence type="ECO:0008006" key="5">
    <source>
        <dbReference type="Google" id="ProtNLM"/>
    </source>
</evidence>
<keyword evidence="2" id="KW-0560">Oxidoreductase</keyword>
<dbReference type="OrthoDB" id="5296at2759"/>
<evidence type="ECO:0000313" key="4">
    <source>
        <dbReference type="Proteomes" id="UP000327013"/>
    </source>
</evidence>
<evidence type="ECO:0000313" key="3">
    <source>
        <dbReference type="EMBL" id="KAB8446260.1"/>
    </source>
</evidence>
<dbReference type="GO" id="GO:0016616">
    <property type="term" value="F:oxidoreductase activity, acting on the CH-OH group of donors, NAD or NADP as acceptor"/>
    <property type="evidence" value="ECO:0007669"/>
    <property type="project" value="TreeGrafter"/>
</dbReference>